<dbReference type="InterPro" id="IPR036388">
    <property type="entry name" value="WH-like_DNA-bd_sf"/>
</dbReference>
<dbReference type="PANTHER" id="PTHR42942">
    <property type="entry name" value="6-O-METHYLGUANINE DNA METHYLTRANSFERASE"/>
    <property type="match status" value="1"/>
</dbReference>
<dbReference type="PANTHER" id="PTHR42942:SF1">
    <property type="entry name" value="ALKYLTRANSFERASE-LIKE PROTEIN 1"/>
    <property type="match status" value="1"/>
</dbReference>
<accession>A0A3Q9UKY0</accession>
<dbReference type="InterPro" id="IPR052520">
    <property type="entry name" value="ATL_DNA_repair"/>
</dbReference>
<gene>
    <name evidence="4" type="ORF">C0Z10_08755</name>
</gene>
<evidence type="ECO:0000313" key="4">
    <source>
        <dbReference type="EMBL" id="AZZ39826.1"/>
    </source>
</evidence>
<dbReference type="GO" id="GO:0006281">
    <property type="term" value="P:DNA repair"/>
    <property type="evidence" value="ECO:0007669"/>
    <property type="project" value="InterPro"/>
</dbReference>
<organism evidence="4 5">
    <name type="scientific">Acidipropionibacterium jensenii</name>
    <dbReference type="NCBI Taxonomy" id="1749"/>
    <lineage>
        <taxon>Bacteria</taxon>
        <taxon>Bacillati</taxon>
        <taxon>Actinomycetota</taxon>
        <taxon>Actinomycetes</taxon>
        <taxon>Propionibacteriales</taxon>
        <taxon>Propionibacteriaceae</taxon>
        <taxon>Acidipropionibacterium</taxon>
    </lineage>
</organism>
<feature type="region of interest" description="Disordered" evidence="2">
    <location>
        <begin position="127"/>
        <end position="177"/>
    </location>
</feature>
<evidence type="ECO:0000313" key="5">
    <source>
        <dbReference type="Proteomes" id="UP000285875"/>
    </source>
</evidence>
<dbReference type="Pfam" id="PF01035">
    <property type="entry name" value="DNA_binding_1"/>
    <property type="match status" value="1"/>
</dbReference>
<dbReference type="Gene3D" id="1.10.10.10">
    <property type="entry name" value="Winged helix-like DNA-binding domain superfamily/Winged helix DNA-binding domain"/>
    <property type="match status" value="1"/>
</dbReference>
<evidence type="ECO:0000256" key="2">
    <source>
        <dbReference type="SAM" id="MobiDB-lite"/>
    </source>
</evidence>
<dbReference type="KEGG" id="aji:C0Z10_08755"/>
<dbReference type="GO" id="GO:0003824">
    <property type="term" value="F:catalytic activity"/>
    <property type="evidence" value="ECO:0007669"/>
    <property type="project" value="InterPro"/>
</dbReference>
<feature type="compositionally biased region" description="Low complexity" evidence="2">
    <location>
        <begin position="158"/>
        <end position="177"/>
    </location>
</feature>
<name>A0A3Q9UKY0_9ACTN</name>
<dbReference type="Proteomes" id="UP000285875">
    <property type="component" value="Chromosome"/>
</dbReference>
<protein>
    <recommendedName>
        <fullName evidence="3">Methylated-DNA-[protein]-cysteine S-methyltransferase DNA binding domain-containing protein</fullName>
    </recommendedName>
</protein>
<dbReference type="AlphaFoldDB" id="A0A3Q9UKY0"/>
<keyword evidence="1" id="KW-0227">DNA damage</keyword>
<dbReference type="InterPro" id="IPR014048">
    <property type="entry name" value="MethylDNA_cys_MeTrfase_DNA-bd"/>
</dbReference>
<evidence type="ECO:0000259" key="3">
    <source>
        <dbReference type="Pfam" id="PF01035"/>
    </source>
</evidence>
<proteinExistence type="predicted"/>
<sequence length="177" mass="18444">MDGGAPRLGENGPVNPSPTAETVDRVLLAVDLVPSGRVVSYSDVAELVGTSARRVGRIMAVAGHDVCWWRVVTVSGDLPIGLTARAVERWRQEGIPVKASGRGCRIAGCRADLVGWARAYLSALAAAGEPSRQDHPDQQPQDALRPGGQPPGRRTQCVDPSSSSLLGVSPTSDGDSG</sequence>
<dbReference type="EMBL" id="CP025570">
    <property type="protein sequence ID" value="AZZ39826.1"/>
    <property type="molecule type" value="Genomic_DNA"/>
</dbReference>
<reference evidence="5" key="1">
    <citation type="submission" date="2017-12" db="EMBL/GenBank/DDBJ databases">
        <title>Whole genome sequencing of Acidipropionibacterium jensenii strains JS279 and JS280.</title>
        <authorList>
            <person name="Deptula P."/>
            <person name="Laine P."/>
            <person name="Smolander O.-P."/>
            <person name="Paulin L."/>
            <person name="Auvinen P."/>
            <person name="Varmanen P."/>
        </authorList>
    </citation>
    <scope>NUCLEOTIDE SEQUENCE [LARGE SCALE GENOMIC DNA]</scope>
    <source>
        <strain evidence="5">JS280</strain>
    </source>
</reference>
<dbReference type="SUPFAM" id="SSF46767">
    <property type="entry name" value="Methylated DNA-protein cysteine methyltransferase, C-terminal domain"/>
    <property type="match status" value="1"/>
</dbReference>
<evidence type="ECO:0000256" key="1">
    <source>
        <dbReference type="ARBA" id="ARBA00022763"/>
    </source>
</evidence>
<dbReference type="InterPro" id="IPR036217">
    <property type="entry name" value="MethylDNA_cys_MeTrfase_DNAb"/>
</dbReference>
<feature type="domain" description="Methylated-DNA-[protein]-cysteine S-methyltransferase DNA binding" evidence="3">
    <location>
        <begin position="24"/>
        <end position="79"/>
    </location>
</feature>